<proteinExistence type="predicted"/>
<dbReference type="EMBL" id="CM037162">
    <property type="protein sequence ID" value="KAH7863113.1"/>
    <property type="molecule type" value="Genomic_DNA"/>
</dbReference>
<gene>
    <name evidence="1" type="ORF">Vadar_013481</name>
</gene>
<comment type="caution">
    <text evidence="1">The sequence shown here is derived from an EMBL/GenBank/DDBJ whole genome shotgun (WGS) entry which is preliminary data.</text>
</comment>
<evidence type="ECO:0000313" key="2">
    <source>
        <dbReference type="Proteomes" id="UP000828048"/>
    </source>
</evidence>
<organism evidence="1 2">
    <name type="scientific">Vaccinium darrowii</name>
    <dbReference type="NCBI Taxonomy" id="229202"/>
    <lineage>
        <taxon>Eukaryota</taxon>
        <taxon>Viridiplantae</taxon>
        <taxon>Streptophyta</taxon>
        <taxon>Embryophyta</taxon>
        <taxon>Tracheophyta</taxon>
        <taxon>Spermatophyta</taxon>
        <taxon>Magnoliopsida</taxon>
        <taxon>eudicotyledons</taxon>
        <taxon>Gunneridae</taxon>
        <taxon>Pentapetalae</taxon>
        <taxon>asterids</taxon>
        <taxon>Ericales</taxon>
        <taxon>Ericaceae</taxon>
        <taxon>Vaccinioideae</taxon>
        <taxon>Vaccinieae</taxon>
        <taxon>Vaccinium</taxon>
    </lineage>
</organism>
<name>A0ACB7ZBG1_9ERIC</name>
<keyword evidence="2" id="KW-1185">Reference proteome</keyword>
<protein>
    <submittedName>
        <fullName evidence="1">Uncharacterized protein</fullName>
    </submittedName>
</protein>
<dbReference type="Proteomes" id="UP000828048">
    <property type="component" value="Chromosome 12"/>
</dbReference>
<evidence type="ECO:0000313" key="1">
    <source>
        <dbReference type="EMBL" id="KAH7863113.1"/>
    </source>
</evidence>
<sequence length="168" mass="19017">MSRLLDSTSVTRVPISNLKISYLCHRQCPFGWQIVGTRKMKKTAEDLKLSEKRLVLFAVNDNDDLNGGESVSHWSMMAYDRSLNAFVHHDSMEGVNNINAVKLFDVLKAFMGSAEASSTKTICQWYSSKHKAKEDNRFSALNEQVTASLELKMRTKVLKLIEELEANS</sequence>
<accession>A0ACB7ZBG1</accession>
<reference evidence="1 2" key="1">
    <citation type="journal article" date="2021" name="Hortic Res">
        <title>High-quality reference genome and annotation aids understanding of berry development for evergreen blueberry (Vaccinium darrowii).</title>
        <authorList>
            <person name="Yu J."/>
            <person name="Hulse-Kemp A.M."/>
            <person name="Babiker E."/>
            <person name="Staton M."/>
        </authorList>
    </citation>
    <scope>NUCLEOTIDE SEQUENCE [LARGE SCALE GENOMIC DNA]</scope>
    <source>
        <strain evidence="2">cv. NJ 8807/NJ 8810</strain>
        <tissue evidence="1">Young leaf</tissue>
    </source>
</reference>